<dbReference type="PANTHER" id="PTHR43433">
    <property type="entry name" value="HYDROLASE, ALPHA/BETA FOLD FAMILY PROTEIN"/>
    <property type="match status" value="1"/>
</dbReference>
<proteinExistence type="predicted"/>
<dbReference type="PANTHER" id="PTHR43433:SF5">
    <property type="entry name" value="AB HYDROLASE-1 DOMAIN-CONTAINING PROTEIN"/>
    <property type="match status" value="1"/>
</dbReference>
<dbReference type="eggNOG" id="COG2267">
    <property type="taxonomic scope" value="Bacteria"/>
</dbReference>
<dbReference type="OrthoDB" id="8957634at2"/>
<dbReference type="Gene3D" id="3.40.50.1820">
    <property type="entry name" value="alpha/beta hydrolase"/>
    <property type="match status" value="1"/>
</dbReference>
<evidence type="ECO:0000313" key="2">
    <source>
        <dbReference type="EMBL" id="SDM59950.1"/>
    </source>
</evidence>
<dbReference type="SUPFAM" id="SSF53474">
    <property type="entry name" value="alpha/beta-Hydrolases"/>
    <property type="match status" value="1"/>
</dbReference>
<dbReference type="GO" id="GO:0046503">
    <property type="term" value="P:glycerolipid catabolic process"/>
    <property type="evidence" value="ECO:0007669"/>
    <property type="project" value="TreeGrafter"/>
</dbReference>
<dbReference type="Pfam" id="PF00561">
    <property type="entry name" value="Abhydrolase_1"/>
    <property type="match status" value="1"/>
</dbReference>
<gene>
    <name evidence="2" type="ORF">SAMN04489726_2445</name>
</gene>
<organism evidence="2 3">
    <name type="scientific">Allokutzneria albata</name>
    <name type="common">Kibdelosporangium albatum</name>
    <dbReference type="NCBI Taxonomy" id="211114"/>
    <lineage>
        <taxon>Bacteria</taxon>
        <taxon>Bacillati</taxon>
        <taxon>Actinomycetota</taxon>
        <taxon>Actinomycetes</taxon>
        <taxon>Pseudonocardiales</taxon>
        <taxon>Pseudonocardiaceae</taxon>
        <taxon>Allokutzneria</taxon>
    </lineage>
</organism>
<dbReference type="EMBL" id="LT629701">
    <property type="protein sequence ID" value="SDM59950.1"/>
    <property type="molecule type" value="Genomic_DNA"/>
</dbReference>
<sequence length="285" mass="29878">MGDEELVRVDGVDLCVETLGDRADPAVLLIAGAACSMDWWADGFCRRLADAGRFVIRYDHRDTGRSTTDEPGHPSYTEEALTNDPLGLLDALRVRRAHVVGLSSGGGIAQELAVRCPERIASLTVMSTTFYAPGGPELPPMVPGLRAVFDAPPAPPDWSDRSAVIDYLVADWLPYSGPAGATEAELRELAGRVVDRSVTVASSGNHWLLTGGSTPPEHSLGTLTVPALVIHGTADPMFPFPHGEALAAAIPGATLLPLAGVGHEMPPPATWDAVVPAIVEVTSAA</sequence>
<keyword evidence="3" id="KW-1185">Reference proteome</keyword>
<protein>
    <submittedName>
        <fullName evidence="2">Pimeloyl-ACP methyl ester carboxylesterase</fullName>
    </submittedName>
</protein>
<name>A0A1G9UJ27_ALLAB</name>
<feature type="domain" description="AB hydrolase-1" evidence="1">
    <location>
        <begin position="25"/>
        <end position="264"/>
    </location>
</feature>
<dbReference type="GO" id="GO:0004806">
    <property type="term" value="F:triacylglycerol lipase activity"/>
    <property type="evidence" value="ECO:0007669"/>
    <property type="project" value="TreeGrafter"/>
</dbReference>
<dbReference type="RefSeq" id="WP_030430673.1">
    <property type="nucleotide sequence ID" value="NZ_JOEF01000014.1"/>
</dbReference>
<dbReference type="InterPro" id="IPR050471">
    <property type="entry name" value="AB_hydrolase"/>
</dbReference>
<dbReference type="PRINTS" id="PR00111">
    <property type="entry name" value="ABHYDROLASE"/>
</dbReference>
<dbReference type="InterPro" id="IPR000073">
    <property type="entry name" value="AB_hydrolase_1"/>
</dbReference>
<dbReference type="STRING" id="211114.SAMN04489726_2445"/>
<dbReference type="Proteomes" id="UP000183376">
    <property type="component" value="Chromosome I"/>
</dbReference>
<evidence type="ECO:0000259" key="1">
    <source>
        <dbReference type="Pfam" id="PF00561"/>
    </source>
</evidence>
<dbReference type="InterPro" id="IPR029058">
    <property type="entry name" value="AB_hydrolase_fold"/>
</dbReference>
<accession>A0A1G9UJ27</accession>
<dbReference type="AlphaFoldDB" id="A0A1G9UJ27"/>
<evidence type="ECO:0000313" key="3">
    <source>
        <dbReference type="Proteomes" id="UP000183376"/>
    </source>
</evidence>
<reference evidence="2 3" key="1">
    <citation type="submission" date="2016-10" db="EMBL/GenBank/DDBJ databases">
        <authorList>
            <person name="de Groot N.N."/>
        </authorList>
    </citation>
    <scope>NUCLEOTIDE SEQUENCE [LARGE SCALE GENOMIC DNA]</scope>
    <source>
        <strain evidence="2 3">DSM 44149</strain>
    </source>
</reference>